<comment type="similarity">
    <text evidence="2">Belongs to the bacterial sugar transferase family.</text>
</comment>
<evidence type="ECO:0000313" key="9">
    <source>
        <dbReference type="EMBL" id="CDM65908.1"/>
    </source>
</evidence>
<organism evidence="9 10">
    <name type="scientific">Pyrinomonas methylaliphatogenes</name>
    <dbReference type="NCBI Taxonomy" id="454194"/>
    <lineage>
        <taxon>Bacteria</taxon>
        <taxon>Pseudomonadati</taxon>
        <taxon>Acidobacteriota</taxon>
        <taxon>Blastocatellia</taxon>
        <taxon>Blastocatellales</taxon>
        <taxon>Pyrinomonadaceae</taxon>
        <taxon>Pyrinomonas</taxon>
    </lineage>
</organism>
<evidence type="ECO:0000259" key="8">
    <source>
        <dbReference type="Pfam" id="PF02397"/>
    </source>
</evidence>
<evidence type="ECO:0000256" key="6">
    <source>
        <dbReference type="ARBA" id="ARBA00023136"/>
    </source>
</evidence>
<feature type="transmembrane region" description="Helical" evidence="7">
    <location>
        <begin position="276"/>
        <end position="300"/>
    </location>
</feature>
<evidence type="ECO:0000313" key="10">
    <source>
        <dbReference type="Proteomes" id="UP000031518"/>
    </source>
</evidence>
<evidence type="ECO:0000256" key="7">
    <source>
        <dbReference type="SAM" id="Phobius"/>
    </source>
</evidence>
<dbReference type="GO" id="GO:0016020">
    <property type="term" value="C:membrane"/>
    <property type="evidence" value="ECO:0007669"/>
    <property type="project" value="UniProtKB-SubCell"/>
</dbReference>
<dbReference type="Proteomes" id="UP000031518">
    <property type="component" value="Unassembled WGS sequence"/>
</dbReference>
<name>A0A0B6WX94_9BACT</name>
<feature type="domain" description="Bacterial sugar transferase" evidence="8">
    <location>
        <begin position="280"/>
        <end position="456"/>
    </location>
</feature>
<evidence type="ECO:0000256" key="3">
    <source>
        <dbReference type="ARBA" id="ARBA00022679"/>
    </source>
</evidence>
<dbReference type="NCBIfam" id="TIGR03013">
    <property type="entry name" value="EpsB_2"/>
    <property type="match status" value="1"/>
</dbReference>
<dbReference type="STRING" id="454194.PYK22_01916"/>
<protein>
    <submittedName>
        <fullName evidence="9">Sugar transferase, PEP-CTERM system associated/exopolysaccharide biosynthesis polyprenyl glycosylphosphotransferase</fullName>
    </submittedName>
</protein>
<gene>
    <name evidence="9" type="ORF">PYK22_01916</name>
</gene>
<evidence type="ECO:0000256" key="1">
    <source>
        <dbReference type="ARBA" id="ARBA00004141"/>
    </source>
</evidence>
<dbReference type="AlphaFoldDB" id="A0A0B6WX94"/>
<dbReference type="PANTHER" id="PTHR30576">
    <property type="entry name" value="COLANIC BIOSYNTHESIS UDP-GLUCOSE LIPID CARRIER TRANSFERASE"/>
    <property type="match status" value="1"/>
</dbReference>
<reference evidence="9 10" key="2">
    <citation type="submission" date="2015-01" db="EMBL/GenBank/DDBJ databases">
        <title>Complete genome sequence of Pyrinomonas methylaliphatogenes type strain K22T.</title>
        <authorList>
            <person name="Lee K.C.Y."/>
            <person name="Power J.F."/>
            <person name="Dunfield P.F."/>
            <person name="Morgan X.C."/>
            <person name="Huttenhower C."/>
            <person name="Stott M.B."/>
        </authorList>
    </citation>
    <scope>NUCLEOTIDE SEQUENCE [LARGE SCALE GENOMIC DNA]</scope>
    <source>
        <strain evidence="9 10">K22</strain>
    </source>
</reference>
<feature type="transmembrane region" description="Helical" evidence="7">
    <location>
        <begin position="46"/>
        <end position="67"/>
    </location>
</feature>
<dbReference type="GO" id="GO:0009242">
    <property type="term" value="P:colanic acid biosynthetic process"/>
    <property type="evidence" value="ECO:0007669"/>
    <property type="project" value="TreeGrafter"/>
</dbReference>
<accession>A0A0B6WX94</accession>
<dbReference type="SUPFAM" id="SSF51735">
    <property type="entry name" value="NAD(P)-binding Rossmann-fold domains"/>
    <property type="match status" value="1"/>
</dbReference>
<reference evidence="9 10" key="1">
    <citation type="submission" date="2013-12" db="EMBL/GenBank/DDBJ databases">
        <authorList>
            <person name="Stott M."/>
        </authorList>
    </citation>
    <scope>NUCLEOTIDE SEQUENCE [LARGE SCALE GENOMIC DNA]</scope>
    <source>
        <strain evidence="9 10">K22</strain>
    </source>
</reference>
<dbReference type="InterPro" id="IPR003362">
    <property type="entry name" value="Bact_transf"/>
</dbReference>
<keyword evidence="6 7" id="KW-0472">Membrane</keyword>
<dbReference type="InterPro" id="IPR017464">
    <property type="entry name" value="Sugar_tfrase_EpsB_2"/>
</dbReference>
<keyword evidence="10" id="KW-1185">Reference proteome</keyword>
<proteinExistence type="inferred from homology"/>
<evidence type="ECO:0000256" key="2">
    <source>
        <dbReference type="ARBA" id="ARBA00006464"/>
    </source>
</evidence>
<dbReference type="InterPro" id="IPR036291">
    <property type="entry name" value="NAD(P)-bd_dom_sf"/>
</dbReference>
<comment type="subcellular location">
    <subcellularLocation>
        <location evidence="1">Membrane</location>
        <topology evidence="1">Multi-pass membrane protein</topology>
    </subcellularLocation>
</comment>
<keyword evidence="5 7" id="KW-1133">Transmembrane helix</keyword>
<dbReference type="PANTHER" id="PTHR30576:SF21">
    <property type="entry name" value="UDP-GLUCOSE:UNDECAPRENYL-PHOSPHATE GLUCOSE-1-PHOSPHATE TRANSFERASE"/>
    <property type="match status" value="1"/>
</dbReference>
<feature type="transmembrane region" description="Helical" evidence="7">
    <location>
        <begin position="113"/>
        <end position="133"/>
    </location>
</feature>
<dbReference type="GO" id="GO:0089702">
    <property type="term" value="F:undecaprenyl-phosphate glucose phosphotransferase activity"/>
    <property type="evidence" value="ECO:0007669"/>
    <property type="project" value="TreeGrafter"/>
</dbReference>
<keyword evidence="3 9" id="KW-0808">Transferase</keyword>
<dbReference type="InterPro" id="IPR017475">
    <property type="entry name" value="EPS_sugar_tfrase"/>
</dbReference>
<sequence>MKSGRHRARTLLLLFAEAMLLFGGMMLATLLRLGSDGFEEYFVEHYGVYKAALVTIVCLAAFYFYDLYDFVVIGDRRELVLRLMQALGMAWVALAVIFYVAPDLMVGRGVSLIALPLALGLMVGWRVSIHYLLGHPKMGERILIVGTGAQGLEIAREVLARRDAGYRIVGFVDNKPELVGRSLINPRVLGTTTDLPELVRREGIDRIVVAMGERRGRFPTKQLLDLSLSGDVAIEEGTSFYERLTGRVHLDMLRPSWLIFTGRGRQARLSAFLRALLHRGAALVGGLLSLPIVILTAIAIKLDSPGPIFYRQERVGKNGRIFTLIKFRSMRVDAEKEGPVWAKENDDRTTRVGRIIRKTRIDEIPQFWNILKGEMNFVGPRPERPHFVKQLAEEIPFYEQRHLVAPGLTGWAQIKYPYGASIEDARQKLQYDLYYIKNQSLALDALIMFETIKIILFGRGAR</sequence>
<keyword evidence="4 7" id="KW-0812">Transmembrane</keyword>
<feature type="transmembrane region" description="Helical" evidence="7">
    <location>
        <begin position="79"/>
        <end position="101"/>
    </location>
</feature>
<dbReference type="NCBIfam" id="TIGR03025">
    <property type="entry name" value="EPS_sugtrans"/>
    <property type="match status" value="1"/>
</dbReference>
<dbReference type="Pfam" id="PF13727">
    <property type="entry name" value="CoA_binding_3"/>
    <property type="match status" value="1"/>
</dbReference>
<evidence type="ECO:0000256" key="5">
    <source>
        <dbReference type="ARBA" id="ARBA00022989"/>
    </source>
</evidence>
<dbReference type="OrthoDB" id="9808602at2"/>
<evidence type="ECO:0000256" key="4">
    <source>
        <dbReference type="ARBA" id="ARBA00022692"/>
    </source>
</evidence>
<dbReference type="EMBL" id="CBXV010000006">
    <property type="protein sequence ID" value="CDM65908.1"/>
    <property type="molecule type" value="Genomic_DNA"/>
</dbReference>
<dbReference type="Gene3D" id="3.40.50.720">
    <property type="entry name" value="NAD(P)-binding Rossmann-like Domain"/>
    <property type="match status" value="1"/>
</dbReference>
<feature type="transmembrane region" description="Helical" evidence="7">
    <location>
        <begin position="12"/>
        <end position="34"/>
    </location>
</feature>
<dbReference type="RefSeq" id="WP_157770796.1">
    <property type="nucleotide sequence ID" value="NZ_CBXV010000006.1"/>
</dbReference>
<dbReference type="Pfam" id="PF02397">
    <property type="entry name" value="Bac_transf"/>
    <property type="match status" value="1"/>
</dbReference>